<protein>
    <submittedName>
        <fullName evidence="3">Uncharacterized protein</fullName>
    </submittedName>
</protein>
<proteinExistence type="predicted"/>
<gene>
    <name evidence="3" type="ORF">DFH07DRAFT_998975</name>
</gene>
<evidence type="ECO:0000256" key="2">
    <source>
        <dbReference type="SAM" id="SignalP"/>
    </source>
</evidence>
<feature type="compositionally biased region" description="Low complexity" evidence="1">
    <location>
        <begin position="340"/>
        <end position="355"/>
    </location>
</feature>
<reference evidence="3" key="1">
    <citation type="submission" date="2023-03" db="EMBL/GenBank/DDBJ databases">
        <title>Massive genome expansion in bonnet fungi (Mycena s.s.) driven by repeated elements and novel gene families across ecological guilds.</title>
        <authorList>
            <consortium name="Lawrence Berkeley National Laboratory"/>
            <person name="Harder C.B."/>
            <person name="Miyauchi S."/>
            <person name="Viragh M."/>
            <person name="Kuo A."/>
            <person name="Thoen E."/>
            <person name="Andreopoulos B."/>
            <person name="Lu D."/>
            <person name="Skrede I."/>
            <person name="Drula E."/>
            <person name="Henrissat B."/>
            <person name="Morin E."/>
            <person name="Kohler A."/>
            <person name="Barry K."/>
            <person name="LaButti K."/>
            <person name="Morin E."/>
            <person name="Salamov A."/>
            <person name="Lipzen A."/>
            <person name="Mereny Z."/>
            <person name="Hegedus B."/>
            <person name="Baldrian P."/>
            <person name="Stursova M."/>
            <person name="Weitz H."/>
            <person name="Taylor A."/>
            <person name="Grigoriev I.V."/>
            <person name="Nagy L.G."/>
            <person name="Martin F."/>
            <person name="Kauserud H."/>
        </authorList>
    </citation>
    <scope>NUCLEOTIDE SEQUENCE</scope>
    <source>
        <strain evidence="3">CBHHK188m</strain>
    </source>
</reference>
<dbReference type="PROSITE" id="PS51257">
    <property type="entry name" value="PROKAR_LIPOPROTEIN"/>
    <property type="match status" value="1"/>
</dbReference>
<feature type="chain" id="PRO_5042248803" evidence="2">
    <location>
        <begin position="30"/>
        <end position="411"/>
    </location>
</feature>
<dbReference type="Proteomes" id="UP001215280">
    <property type="component" value="Unassembled WGS sequence"/>
</dbReference>
<dbReference type="AlphaFoldDB" id="A0AAD7HU06"/>
<name>A0AAD7HU06_9AGAR</name>
<accession>A0AAD7HU06</accession>
<comment type="caution">
    <text evidence="3">The sequence shown here is derived from an EMBL/GenBank/DDBJ whole genome shotgun (WGS) entry which is preliminary data.</text>
</comment>
<feature type="region of interest" description="Disordered" evidence="1">
    <location>
        <begin position="324"/>
        <end position="357"/>
    </location>
</feature>
<feature type="region of interest" description="Disordered" evidence="1">
    <location>
        <begin position="281"/>
        <end position="300"/>
    </location>
</feature>
<feature type="compositionally biased region" description="Basic and acidic residues" evidence="1">
    <location>
        <begin position="228"/>
        <end position="243"/>
    </location>
</feature>
<sequence>MEFRHRLTDRFYFLSLSLSLSCALEATTAHPHSLISSPATTMTTATIECVPPTTHAVPKPQRVRLMRSVRKLSALLGTTPFLADPREPTPTAAPVGTHERAPTITSVLSFDALPAAREPESAALIPADHSSFLRPVLLLRINTVSPGGRPRAMSQAWGRPASLALTSGLPSPTSPKAEGEGDSLEALLAARRRKMARLTRTLGERVPPELVFPPRMLEPTNSVVRHAPSREDSCEKPSLEKRSLFPPRSLERSNSVTRNAPSREDSYEKLTFEKHSLFPPCSLGRSNSVTRNAPSREDSCEKLSLEKCSLEDTVSARSLPFALPLPLPAMSSADKEDSSVSRSSMSSGRPSTTSADHVWFPSVIRRSPSQRRPARTARETAAVVKRKEAGWSGEWNHDENVVLKGLRELKE</sequence>
<evidence type="ECO:0000313" key="4">
    <source>
        <dbReference type="Proteomes" id="UP001215280"/>
    </source>
</evidence>
<feature type="compositionally biased region" description="Polar residues" evidence="1">
    <location>
        <begin position="284"/>
        <end position="293"/>
    </location>
</feature>
<feature type="signal peptide" evidence="2">
    <location>
        <begin position="1"/>
        <end position="29"/>
    </location>
</feature>
<keyword evidence="2" id="KW-0732">Signal</keyword>
<keyword evidence="4" id="KW-1185">Reference proteome</keyword>
<dbReference type="EMBL" id="JARJLG010000206">
    <property type="protein sequence ID" value="KAJ7728270.1"/>
    <property type="molecule type" value="Genomic_DNA"/>
</dbReference>
<evidence type="ECO:0000256" key="1">
    <source>
        <dbReference type="SAM" id="MobiDB-lite"/>
    </source>
</evidence>
<evidence type="ECO:0000313" key="3">
    <source>
        <dbReference type="EMBL" id="KAJ7728270.1"/>
    </source>
</evidence>
<organism evidence="3 4">
    <name type="scientific">Mycena maculata</name>
    <dbReference type="NCBI Taxonomy" id="230809"/>
    <lineage>
        <taxon>Eukaryota</taxon>
        <taxon>Fungi</taxon>
        <taxon>Dikarya</taxon>
        <taxon>Basidiomycota</taxon>
        <taxon>Agaricomycotina</taxon>
        <taxon>Agaricomycetes</taxon>
        <taxon>Agaricomycetidae</taxon>
        <taxon>Agaricales</taxon>
        <taxon>Marasmiineae</taxon>
        <taxon>Mycenaceae</taxon>
        <taxon>Mycena</taxon>
    </lineage>
</organism>
<feature type="region of interest" description="Disordered" evidence="1">
    <location>
        <begin position="222"/>
        <end position="265"/>
    </location>
</feature>